<accession>A0A2M3ZAL3</accession>
<dbReference type="PANTHER" id="PTHR14237:SF19">
    <property type="entry name" value="MITOCHONDRIAL AMIDOXIME REDUCING COMPONENT 1"/>
    <property type="match status" value="1"/>
</dbReference>
<protein>
    <submittedName>
        <fullName evidence="3">Putative mitochondrial amidoxime-reducing component 1</fullName>
    </submittedName>
</protein>
<feature type="transmembrane region" description="Helical" evidence="1">
    <location>
        <begin position="20"/>
        <end position="38"/>
    </location>
</feature>
<feature type="domain" description="MOSC" evidence="2">
    <location>
        <begin position="190"/>
        <end position="336"/>
    </location>
</feature>
<dbReference type="AlphaFoldDB" id="A0A2M3ZAL3"/>
<dbReference type="InterPro" id="IPR005303">
    <property type="entry name" value="MOCOS_middle"/>
</dbReference>
<dbReference type="PANTHER" id="PTHR14237">
    <property type="entry name" value="MOLYBDOPTERIN COFACTOR SULFURASE MOSC"/>
    <property type="match status" value="1"/>
</dbReference>
<dbReference type="Pfam" id="PF03476">
    <property type="entry name" value="MOSC_N"/>
    <property type="match status" value="1"/>
</dbReference>
<evidence type="ECO:0000313" key="3">
    <source>
        <dbReference type="EMBL" id="MBW25576.1"/>
    </source>
</evidence>
<name>A0A2M3ZAL3_9DIPT</name>
<keyword evidence="1" id="KW-1133">Transmembrane helix</keyword>
<reference evidence="3" key="1">
    <citation type="submission" date="2018-01" db="EMBL/GenBank/DDBJ databases">
        <title>An insight into the sialome of Amazonian anophelines.</title>
        <authorList>
            <person name="Ribeiro J.M."/>
            <person name="Scarpassa V."/>
            <person name="Calvo E."/>
        </authorList>
    </citation>
    <scope>NUCLEOTIDE SEQUENCE</scope>
    <source>
        <tissue evidence="3">Salivary glands</tissue>
    </source>
</reference>
<dbReference type="EMBL" id="GGFM01004825">
    <property type="protein sequence ID" value="MBW25576.1"/>
    <property type="molecule type" value="Transcribed_RNA"/>
</dbReference>
<proteinExistence type="predicted"/>
<dbReference type="SUPFAM" id="SSF141673">
    <property type="entry name" value="MOSC N-terminal domain-like"/>
    <property type="match status" value="1"/>
</dbReference>
<dbReference type="GO" id="GO:0003824">
    <property type="term" value="F:catalytic activity"/>
    <property type="evidence" value="ECO:0007669"/>
    <property type="project" value="InterPro"/>
</dbReference>
<dbReference type="InterPro" id="IPR011037">
    <property type="entry name" value="Pyrv_Knase-like_insert_dom_sf"/>
</dbReference>
<evidence type="ECO:0000256" key="1">
    <source>
        <dbReference type="SAM" id="Phobius"/>
    </source>
</evidence>
<dbReference type="GO" id="GO:0030151">
    <property type="term" value="F:molybdenum ion binding"/>
    <property type="evidence" value="ECO:0007669"/>
    <property type="project" value="InterPro"/>
</dbReference>
<keyword evidence="1" id="KW-0812">Transmembrane</keyword>
<evidence type="ECO:0000259" key="2">
    <source>
        <dbReference type="PROSITE" id="PS51340"/>
    </source>
</evidence>
<dbReference type="Pfam" id="PF03473">
    <property type="entry name" value="MOSC"/>
    <property type="match status" value="1"/>
</dbReference>
<sequence>MFQRLVDEFRAVPVARQALLVAAGLGGVALVSAAAYLAKQRLDNTPPKRWRKAGELSDIYVYPIKSCGPVVLQTIDCTETGPGQQLMRDRSFMVTNEDGKYVTARMKPKMVLIAPRYDGPSATLYLQAPGMPELRIDVGELARRAASQGTGADPAIERSTVWGESVTVLDCGDTVAQWFSRYLLDKDAGYRLRYYPHAHSQRRRNGDDTGTLHDETSYMLFNEASVSELNGRLENKVTSLQFRPNFVVRGPEPYAEDRWRWVRIGEVVFRYRIPCLRCVFTTIDPDTGVAHPDKEPLRTLKQYRQIPALGESPALGIHLGLRRAGSIKVGDSVYFA</sequence>
<dbReference type="InterPro" id="IPR005302">
    <property type="entry name" value="MoCF_Sase_C"/>
</dbReference>
<dbReference type="PROSITE" id="PS51340">
    <property type="entry name" value="MOSC"/>
    <property type="match status" value="1"/>
</dbReference>
<organism evidence="3">
    <name type="scientific">Anopheles braziliensis</name>
    <dbReference type="NCBI Taxonomy" id="58242"/>
    <lineage>
        <taxon>Eukaryota</taxon>
        <taxon>Metazoa</taxon>
        <taxon>Ecdysozoa</taxon>
        <taxon>Arthropoda</taxon>
        <taxon>Hexapoda</taxon>
        <taxon>Insecta</taxon>
        <taxon>Pterygota</taxon>
        <taxon>Neoptera</taxon>
        <taxon>Endopterygota</taxon>
        <taxon>Diptera</taxon>
        <taxon>Nematocera</taxon>
        <taxon>Culicoidea</taxon>
        <taxon>Culicidae</taxon>
        <taxon>Anophelinae</taxon>
        <taxon>Anopheles</taxon>
    </lineage>
</organism>
<keyword evidence="1" id="KW-0472">Membrane</keyword>
<dbReference type="SUPFAM" id="SSF50800">
    <property type="entry name" value="PK beta-barrel domain-like"/>
    <property type="match status" value="1"/>
</dbReference>
<dbReference type="GO" id="GO:0030170">
    <property type="term" value="F:pyridoxal phosphate binding"/>
    <property type="evidence" value="ECO:0007669"/>
    <property type="project" value="InterPro"/>
</dbReference>